<dbReference type="PANTHER" id="PTHR48050:SF13">
    <property type="entry name" value="STEROL 3-BETA-GLUCOSYLTRANSFERASE UGT80A2"/>
    <property type="match status" value="1"/>
</dbReference>
<dbReference type="Gene3D" id="3.40.50.2000">
    <property type="entry name" value="Glycogen Phosphorylase B"/>
    <property type="match status" value="2"/>
</dbReference>
<proteinExistence type="predicted"/>
<dbReference type="GO" id="GO:0005975">
    <property type="term" value="P:carbohydrate metabolic process"/>
    <property type="evidence" value="ECO:0007669"/>
    <property type="project" value="InterPro"/>
</dbReference>
<name>A0AA45L5Y5_9PSEU</name>
<dbReference type="InterPro" id="IPR002213">
    <property type="entry name" value="UDP_glucos_trans"/>
</dbReference>
<comment type="pathway">
    <text evidence="1">Antibiotic biosynthesis; vancomycin biosynthesis.</text>
</comment>
<dbReference type="GO" id="GO:0033072">
    <property type="term" value="P:vancomycin biosynthetic process"/>
    <property type="evidence" value="ECO:0007669"/>
    <property type="project" value="UniProtKB-ARBA"/>
</dbReference>
<keyword evidence="2" id="KW-0045">Antibiotic biosynthesis</keyword>
<evidence type="ECO:0000256" key="1">
    <source>
        <dbReference type="ARBA" id="ARBA00004660"/>
    </source>
</evidence>
<dbReference type="GO" id="GO:0016758">
    <property type="term" value="F:hexosyltransferase activity"/>
    <property type="evidence" value="ECO:0007669"/>
    <property type="project" value="InterPro"/>
</dbReference>
<dbReference type="InterPro" id="IPR010610">
    <property type="entry name" value="EryCIII-like_C"/>
</dbReference>
<dbReference type="Pfam" id="PF03033">
    <property type="entry name" value="Glyco_transf_28"/>
    <property type="match status" value="1"/>
</dbReference>
<sequence>MRTLIYAWGSRGDVQPYLALARALNRAGHDAVLAGPERFAGLAQEHGVEFHPRDQGLLDFYVQDEDISEWLRDQGAVRRGKMALRKRALNKLAGEFFRRFPRMLADISSAGERGADLVVQSYEELPFEQGHHVAEKLGAPVVLATLFPNYVPSAHYPAKFLPADRTFPRVLRRLSHLPGALLPPIGKAGVDAWRSDVLGLPARRNQHDRLRRPDGGRVPVLHGFSPHLVPPAPDWPAWVFTTGFWFLPPRADYSPPAELAAFLDRGEPPVCVTLGTVRGMDPVEAGRLVVEAVRLAGVRAVVVRASGSLEVADPPPGVLVVDDVPYPWLFPRTAAVVSAAGVGTVNEALRVGVPQVTCPVHNEQLMWAVLARDAGVAGEPLRNRDLTPARLADAIRAVLADRSTGDRARALARVVDAERGAENAVELLERLHARRDKLTAPVR</sequence>
<dbReference type="Proteomes" id="UP000677152">
    <property type="component" value="Chromosome"/>
</dbReference>
<accession>A0AA45L5Y5</accession>
<gene>
    <name evidence="5" type="ORF">KCV87_31195</name>
</gene>
<protein>
    <submittedName>
        <fullName evidence="5">Glycosyltransferase family 1 protein</fullName>
    </submittedName>
</protein>
<evidence type="ECO:0000313" key="5">
    <source>
        <dbReference type="EMBL" id="QUF03785.1"/>
    </source>
</evidence>
<dbReference type="AlphaFoldDB" id="A0AA45L5Y5"/>
<dbReference type="FunFam" id="3.40.50.2000:FF:000009">
    <property type="entry name" value="Sterol 3-beta-glucosyltransferase UGT80A2"/>
    <property type="match status" value="1"/>
</dbReference>
<feature type="domain" description="Glycosyltransferase family 28 N-terminal" evidence="3">
    <location>
        <begin position="5"/>
        <end position="92"/>
    </location>
</feature>
<dbReference type="InterPro" id="IPR050426">
    <property type="entry name" value="Glycosyltransferase_28"/>
</dbReference>
<evidence type="ECO:0000313" key="6">
    <source>
        <dbReference type="Proteomes" id="UP000677152"/>
    </source>
</evidence>
<feature type="domain" description="Erythromycin biosynthesis protein CIII-like C-terminal" evidence="4">
    <location>
        <begin position="305"/>
        <end position="415"/>
    </location>
</feature>
<dbReference type="GO" id="GO:0008194">
    <property type="term" value="F:UDP-glycosyltransferase activity"/>
    <property type="evidence" value="ECO:0007669"/>
    <property type="project" value="InterPro"/>
</dbReference>
<evidence type="ECO:0000259" key="3">
    <source>
        <dbReference type="Pfam" id="PF03033"/>
    </source>
</evidence>
<evidence type="ECO:0000259" key="4">
    <source>
        <dbReference type="Pfam" id="PF06722"/>
    </source>
</evidence>
<dbReference type="PANTHER" id="PTHR48050">
    <property type="entry name" value="STEROL 3-BETA-GLUCOSYLTRANSFERASE"/>
    <property type="match status" value="1"/>
</dbReference>
<dbReference type="EMBL" id="CP073249">
    <property type="protein sequence ID" value="QUF03785.1"/>
    <property type="molecule type" value="Genomic_DNA"/>
</dbReference>
<dbReference type="InterPro" id="IPR004276">
    <property type="entry name" value="GlycoTrans_28_N"/>
</dbReference>
<evidence type="ECO:0000256" key="2">
    <source>
        <dbReference type="ARBA" id="ARBA00023194"/>
    </source>
</evidence>
<dbReference type="Pfam" id="PF06722">
    <property type="entry name" value="EryCIII-like_C"/>
    <property type="match status" value="1"/>
</dbReference>
<dbReference type="CDD" id="cd03784">
    <property type="entry name" value="GT1_Gtf-like"/>
    <property type="match status" value="1"/>
</dbReference>
<organism evidence="5 6">
    <name type="scientific">Actinosynnema pretiosum subsp. pretiosum</name>
    <dbReference type="NCBI Taxonomy" id="103721"/>
    <lineage>
        <taxon>Bacteria</taxon>
        <taxon>Bacillati</taxon>
        <taxon>Actinomycetota</taxon>
        <taxon>Actinomycetes</taxon>
        <taxon>Pseudonocardiales</taxon>
        <taxon>Pseudonocardiaceae</taxon>
        <taxon>Actinosynnema</taxon>
    </lineage>
</organism>
<reference evidence="5" key="1">
    <citation type="submission" date="2021-04" db="EMBL/GenBank/DDBJ databases">
        <title>Genomic sequence of Actinosynnema pretiosum subsp. pretiosum ATCC 31280 (C-14919).</title>
        <authorList>
            <person name="Bai L."/>
            <person name="Wang X."/>
            <person name="Xiao Y."/>
        </authorList>
    </citation>
    <scope>NUCLEOTIDE SEQUENCE</scope>
    <source>
        <strain evidence="5">ATCC 31280</strain>
    </source>
</reference>
<dbReference type="SUPFAM" id="SSF53756">
    <property type="entry name" value="UDP-Glycosyltransferase/glycogen phosphorylase"/>
    <property type="match status" value="1"/>
</dbReference>